<evidence type="ECO:0000256" key="2">
    <source>
        <dbReference type="ARBA" id="ARBA00022777"/>
    </source>
</evidence>
<gene>
    <name evidence="5" type="ORF">FRACA_1340001</name>
</gene>
<dbReference type="GO" id="GO:0016301">
    <property type="term" value="F:kinase activity"/>
    <property type="evidence" value="ECO:0007669"/>
    <property type="project" value="UniProtKB-KW"/>
</dbReference>
<evidence type="ECO:0000256" key="3">
    <source>
        <dbReference type="ARBA" id="ARBA00023012"/>
    </source>
</evidence>
<sequence length="442" mass="45349">MHSKAVDGPRGPVDELRHVPRRECRNRCTVPPESGSLSGVRALDPVDRQGMPLSDLAPARPVEEDLPGGVLRVAAALPATGPRAGDLRPVAAWIGERIAAMRVAIEVSDPICPREHLWMAPGAPPRPELATVRRPVYRHGDEVAQLAVTLPAVWLSTAAGPAAAAPTAAGSGAVEATYAAGTAGATDASATAAKAFAAAEASVAALAAVLGVVVTTASARAAARAARGHAQETLATIADTRYRAASRMESERHALERDLHDGAQLHLVSLQFAAAVVEHTLASGEADENTLPDALADLESRLDRTHQLLVETAAGITPGPLRDGGLAAALALSFREAHDVTLRIAPAVRARRYPPIVESTVYLTCLEAVSNAQKHAAGAPVTVTVLGTYHGLSFEITDAGPGLDAATTGLAGLRARLAAIGGTLRVTSAPGTGTHVAATVPL</sequence>
<protein>
    <submittedName>
        <fullName evidence="5">Histidine kinase</fullName>
    </submittedName>
</protein>
<proteinExistence type="predicted"/>
<dbReference type="CDD" id="cd16917">
    <property type="entry name" value="HATPase_UhpB-NarQ-NarX-like"/>
    <property type="match status" value="1"/>
</dbReference>
<dbReference type="SUPFAM" id="SSF55874">
    <property type="entry name" value="ATPase domain of HSP90 chaperone/DNA topoisomerase II/histidine kinase"/>
    <property type="match status" value="1"/>
</dbReference>
<reference evidence="5 6" key="1">
    <citation type="submission" date="2017-06" db="EMBL/GenBank/DDBJ databases">
        <authorList>
            <person name="Kim H.J."/>
            <person name="Triplett B.A."/>
        </authorList>
    </citation>
    <scope>NUCLEOTIDE SEQUENCE [LARGE SCALE GENOMIC DNA]</scope>
    <source>
        <strain evidence="5">FRACA_ARgP5</strain>
    </source>
</reference>
<dbReference type="EMBL" id="FZMO01000040">
    <property type="protein sequence ID" value="SNQ46301.1"/>
    <property type="molecule type" value="Genomic_DNA"/>
</dbReference>
<dbReference type="AlphaFoldDB" id="A0A2I2KKV0"/>
<keyword evidence="3" id="KW-0902">Two-component regulatory system</keyword>
<accession>A0A2I2KKV0</accession>
<evidence type="ECO:0000256" key="1">
    <source>
        <dbReference type="ARBA" id="ARBA00022679"/>
    </source>
</evidence>
<evidence type="ECO:0000313" key="6">
    <source>
        <dbReference type="Proteomes" id="UP000234331"/>
    </source>
</evidence>
<keyword evidence="2 5" id="KW-0418">Kinase</keyword>
<keyword evidence="1" id="KW-0808">Transferase</keyword>
<dbReference type="Gene3D" id="3.30.565.10">
    <property type="entry name" value="Histidine kinase-like ATPase, C-terminal domain"/>
    <property type="match status" value="1"/>
</dbReference>
<dbReference type="Pfam" id="PF02518">
    <property type="entry name" value="HATPase_c"/>
    <property type="match status" value="1"/>
</dbReference>
<evidence type="ECO:0000259" key="4">
    <source>
        <dbReference type="Pfam" id="PF02518"/>
    </source>
</evidence>
<dbReference type="InterPro" id="IPR050482">
    <property type="entry name" value="Sensor_HK_TwoCompSys"/>
</dbReference>
<evidence type="ECO:0000313" key="5">
    <source>
        <dbReference type="EMBL" id="SNQ46301.1"/>
    </source>
</evidence>
<dbReference type="InterPro" id="IPR036890">
    <property type="entry name" value="HATPase_C_sf"/>
</dbReference>
<name>A0A2I2KKV0_9ACTN</name>
<organism evidence="5 6">
    <name type="scientific">Frankia canadensis</name>
    <dbReference type="NCBI Taxonomy" id="1836972"/>
    <lineage>
        <taxon>Bacteria</taxon>
        <taxon>Bacillati</taxon>
        <taxon>Actinomycetota</taxon>
        <taxon>Actinomycetes</taxon>
        <taxon>Frankiales</taxon>
        <taxon>Frankiaceae</taxon>
        <taxon>Frankia</taxon>
    </lineage>
</organism>
<dbReference type="InterPro" id="IPR003594">
    <property type="entry name" value="HATPase_dom"/>
</dbReference>
<dbReference type="PANTHER" id="PTHR24421">
    <property type="entry name" value="NITRATE/NITRITE SENSOR PROTEIN NARX-RELATED"/>
    <property type="match status" value="1"/>
</dbReference>
<dbReference type="Proteomes" id="UP000234331">
    <property type="component" value="Unassembled WGS sequence"/>
</dbReference>
<keyword evidence="6" id="KW-1185">Reference proteome</keyword>
<dbReference type="GO" id="GO:0000160">
    <property type="term" value="P:phosphorelay signal transduction system"/>
    <property type="evidence" value="ECO:0007669"/>
    <property type="project" value="UniProtKB-KW"/>
</dbReference>
<feature type="domain" description="Histidine kinase/HSP90-like ATPase" evidence="4">
    <location>
        <begin position="359"/>
        <end position="442"/>
    </location>
</feature>